<dbReference type="eggNOG" id="ENOG502RXME">
    <property type="taxonomic scope" value="Eukaryota"/>
</dbReference>
<feature type="domain" description="2Fe-2S ferredoxin-type" evidence="7">
    <location>
        <begin position="40"/>
        <end position="151"/>
    </location>
</feature>
<evidence type="ECO:0000259" key="7">
    <source>
        <dbReference type="PROSITE" id="PS51085"/>
    </source>
</evidence>
<keyword evidence="3" id="KW-0479">Metal-binding</keyword>
<dbReference type="InterPro" id="IPR036010">
    <property type="entry name" value="2Fe-2S_ferredoxin-like_sf"/>
</dbReference>
<evidence type="ECO:0000256" key="4">
    <source>
        <dbReference type="ARBA" id="ARBA00023004"/>
    </source>
</evidence>
<dbReference type="GO" id="GO:0005739">
    <property type="term" value="C:mitochondrion"/>
    <property type="evidence" value="ECO:0007669"/>
    <property type="project" value="TreeGrafter"/>
</dbReference>
<evidence type="ECO:0000256" key="6">
    <source>
        <dbReference type="ARBA" id="ARBA00034078"/>
    </source>
</evidence>
<dbReference type="FunCoup" id="C1EGR9">
    <property type="interactions" value="317"/>
</dbReference>
<dbReference type="STRING" id="296587.C1EGR9"/>
<dbReference type="PROSITE" id="PS51085">
    <property type="entry name" value="2FE2S_FER_2"/>
    <property type="match status" value="1"/>
</dbReference>
<keyword evidence="5" id="KW-0411">Iron-sulfur</keyword>
<dbReference type="RefSeq" id="XP_002505917.1">
    <property type="nucleotide sequence ID" value="XM_002505871.1"/>
</dbReference>
<dbReference type="InterPro" id="IPR012675">
    <property type="entry name" value="Beta-grasp_dom_sf"/>
</dbReference>
<keyword evidence="4" id="KW-0408">Iron</keyword>
<keyword evidence="9" id="KW-1185">Reference proteome</keyword>
<protein>
    <recommendedName>
        <fullName evidence="7">2Fe-2S ferredoxin-type domain-containing protein</fullName>
    </recommendedName>
</protein>
<evidence type="ECO:0000256" key="3">
    <source>
        <dbReference type="ARBA" id="ARBA00022723"/>
    </source>
</evidence>
<organism evidence="8 9">
    <name type="scientific">Micromonas commoda (strain RCC299 / NOUM17 / CCMP2709)</name>
    <name type="common">Picoplanktonic green alga</name>
    <dbReference type="NCBI Taxonomy" id="296587"/>
    <lineage>
        <taxon>Eukaryota</taxon>
        <taxon>Viridiplantae</taxon>
        <taxon>Chlorophyta</taxon>
        <taxon>Mamiellophyceae</taxon>
        <taxon>Mamiellales</taxon>
        <taxon>Mamiellaceae</taxon>
        <taxon>Micromonas</taxon>
    </lineage>
</organism>
<keyword evidence="2" id="KW-0001">2Fe-2S</keyword>
<dbReference type="PANTHER" id="PTHR23426">
    <property type="entry name" value="FERREDOXIN/ADRENODOXIN"/>
    <property type="match status" value="1"/>
</dbReference>
<dbReference type="GeneID" id="8249045"/>
<dbReference type="GO" id="GO:0046872">
    <property type="term" value="F:metal ion binding"/>
    <property type="evidence" value="ECO:0007669"/>
    <property type="project" value="UniProtKB-KW"/>
</dbReference>
<accession>C1EGR9</accession>
<dbReference type="KEGG" id="mis:MICPUN_63971"/>
<comment type="cofactor">
    <cofactor evidence="6">
        <name>[2Fe-2S] cluster</name>
        <dbReference type="ChEBI" id="CHEBI:190135"/>
    </cofactor>
</comment>
<evidence type="ECO:0000256" key="2">
    <source>
        <dbReference type="ARBA" id="ARBA00022714"/>
    </source>
</evidence>
<name>C1EGR9_MICCC</name>
<dbReference type="EMBL" id="CP001332">
    <property type="protein sequence ID" value="ACO67175.1"/>
    <property type="molecule type" value="Genomic_DNA"/>
</dbReference>
<dbReference type="GO" id="GO:0140647">
    <property type="term" value="P:P450-containing electron transport chain"/>
    <property type="evidence" value="ECO:0007669"/>
    <property type="project" value="InterPro"/>
</dbReference>
<dbReference type="AlphaFoldDB" id="C1EGR9"/>
<dbReference type="OMA" id="CGGMGNC"/>
<dbReference type="InterPro" id="IPR001041">
    <property type="entry name" value="2Fe-2S_ferredoxin-type"/>
</dbReference>
<dbReference type="InParanoid" id="C1EGR9"/>
<dbReference type="GO" id="GO:0051537">
    <property type="term" value="F:2 iron, 2 sulfur cluster binding"/>
    <property type="evidence" value="ECO:0007669"/>
    <property type="project" value="UniProtKB-KW"/>
</dbReference>
<dbReference type="Proteomes" id="UP000002009">
    <property type="component" value="Chromosome 14"/>
</dbReference>
<proteinExistence type="inferred from homology"/>
<dbReference type="PANTHER" id="PTHR23426:SF65">
    <property type="entry name" value="FERREDOXIN-2, MITOCHONDRIAL"/>
    <property type="match status" value="1"/>
</dbReference>
<comment type="similarity">
    <text evidence="1">Belongs to the adrenodoxin/putidaredoxin family.</text>
</comment>
<evidence type="ECO:0000256" key="5">
    <source>
        <dbReference type="ARBA" id="ARBA00023014"/>
    </source>
</evidence>
<reference evidence="8 9" key="1">
    <citation type="journal article" date="2009" name="Science">
        <title>Green evolution and dynamic adaptations revealed by genomes of the marine picoeukaryotes Micromonas.</title>
        <authorList>
            <person name="Worden A.Z."/>
            <person name="Lee J.H."/>
            <person name="Mock T."/>
            <person name="Rouze P."/>
            <person name="Simmons M.P."/>
            <person name="Aerts A.L."/>
            <person name="Allen A.E."/>
            <person name="Cuvelier M.L."/>
            <person name="Derelle E."/>
            <person name="Everett M.V."/>
            <person name="Foulon E."/>
            <person name="Grimwood J."/>
            <person name="Gundlach H."/>
            <person name="Henrissat B."/>
            <person name="Napoli C."/>
            <person name="McDonald S.M."/>
            <person name="Parker M.S."/>
            <person name="Rombauts S."/>
            <person name="Salamov A."/>
            <person name="Von Dassow P."/>
            <person name="Badger J.H."/>
            <person name="Coutinho P.M."/>
            <person name="Demir E."/>
            <person name="Dubchak I."/>
            <person name="Gentemann C."/>
            <person name="Eikrem W."/>
            <person name="Gready J.E."/>
            <person name="John U."/>
            <person name="Lanier W."/>
            <person name="Lindquist E.A."/>
            <person name="Lucas S."/>
            <person name="Mayer K.F."/>
            <person name="Moreau H."/>
            <person name="Not F."/>
            <person name="Otillar R."/>
            <person name="Panaud O."/>
            <person name="Pangilinan J."/>
            <person name="Paulsen I."/>
            <person name="Piegu B."/>
            <person name="Poliakov A."/>
            <person name="Robbens S."/>
            <person name="Schmutz J."/>
            <person name="Toulza E."/>
            <person name="Wyss T."/>
            <person name="Zelensky A."/>
            <person name="Zhou K."/>
            <person name="Armbrust E.V."/>
            <person name="Bhattacharya D."/>
            <person name="Goodenough U.W."/>
            <person name="Van de Peer Y."/>
            <person name="Grigoriev I.V."/>
        </authorList>
    </citation>
    <scope>NUCLEOTIDE SEQUENCE [LARGE SCALE GENOMIC DNA]</scope>
    <source>
        <strain evidence="9">RCC299 / NOUM17</strain>
    </source>
</reference>
<dbReference type="OrthoDB" id="5987010at2759"/>
<dbReference type="GO" id="GO:0009055">
    <property type="term" value="F:electron transfer activity"/>
    <property type="evidence" value="ECO:0007669"/>
    <property type="project" value="TreeGrafter"/>
</dbReference>
<evidence type="ECO:0000313" key="8">
    <source>
        <dbReference type="EMBL" id="ACO67175.1"/>
    </source>
</evidence>
<evidence type="ECO:0000256" key="1">
    <source>
        <dbReference type="ARBA" id="ARBA00010914"/>
    </source>
</evidence>
<dbReference type="Pfam" id="PF00111">
    <property type="entry name" value="Fer2"/>
    <property type="match status" value="1"/>
</dbReference>
<dbReference type="CDD" id="cd00207">
    <property type="entry name" value="fer2"/>
    <property type="match status" value="1"/>
</dbReference>
<dbReference type="InterPro" id="IPR001055">
    <property type="entry name" value="Adrenodoxin-like"/>
</dbReference>
<evidence type="ECO:0000313" key="9">
    <source>
        <dbReference type="Proteomes" id="UP000002009"/>
    </source>
</evidence>
<gene>
    <name evidence="8" type="ORF">MICPUN_63971</name>
</gene>
<dbReference type="SUPFAM" id="SSF54292">
    <property type="entry name" value="2Fe-2S ferredoxin-like"/>
    <property type="match status" value="1"/>
</dbReference>
<sequence>MSLSIASPASAVRPSIACLSRRRPVGRSSRSQMRVEAASVKVTITPSDGGESITTTVDTASVLRTVILDTGAQLYGGMDRLMNCGGMGNCGTCLVDVVEGADLLSEQTEAELRKVKAGKLKEGWRMSCQCLVGGDAAPEGAELSVVVRPKK</sequence>
<dbReference type="Gene3D" id="3.10.20.30">
    <property type="match status" value="1"/>
</dbReference>